<keyword evidence="1" id="KW-0175">Coiled coil</keyword>
<dbReference type="Proteomes" id="UP001199054">
    <property type="component" value="Unassembled WGS sequence"/>
</dbReference>
<accession>A0ABS8B6Y4</accession>
<dbReference type="RefSeq" id="WP_226727239.1">
    <property type="nucleotide sequence ID" value="NZ_JAJAUY010000041.1"/>
</dbReference>
<reference evidence="2 3" key="1">
    <citation type="submission" date="2021-10" db="EMBL/GenBank/DDBJ databases">
        <title>Streptomyces sp. strain SMC 277, a novel streptomycete isolated from soil.</title>
        <authorList>
            <person name="Chanama M."/>
        </authorList>
    </citation>
    <scope>NUCLEOTIDE SEQUENCE [LARGE SCALE GENOMIC DNA]</scope>
    <source>
        <strain evidence="2 3">SMC 277</strain>
    </source>
</reference>
<name>A0ABS8B6Y4_9ACTN</name>
<keyword evidence="3" id="KW-1185">Reference proteome</keyword>
<sequence length="291" mass="32742">MSPHGFATVRGRGYRPDEVDRAVARLSGSRDEAWERVARLTVLARRMEAEAERLQEAVAALAPQTYDDLSERARRILALVLEEADAVRADARADAVAIAGAAEAHAERVAELARQDAQAVREQTEVRIRQALLRAEQEADQVRGAARQDAAAWVGEGQAALDEMRRRCDALLAEQEAERRERWETAEREYARREAEADARDREWDRYGQGRLAEARRAYAEAEESARHSQDEAEARAEELLAQARVREERVARETERLLREHAATQEEIRAHMDHVRASLAALTGRAPAEG</sequence>
<dbReference type="EMBL" id="JAJAUY010000041">
    <property type="protein sequence ID" value="MCB5180362.1"/>
    <property type="molecule type" value="Genomic_DNA"/>
</dbReference>
<organism evidence="2 3">
    <name type="scientific">Streptomyces antimicrobicus</name>
    <dbReference type="NCBI Taxonomy" id="2883108"/>
    <lineage>
        <taxon>Bacteria</taxon>
        <taxon>Bacillati</taxon>
        <taxon>Actinomycetota</taxon>
        <taxon>Actinomycetes</taxon>
        <taxon>Kitasatosporales</taxon>
        <taxon>Streptomycetaceae</taxon>
        <taxon>Streptomyces</taxon>
    </lineage>
</organism>
<evidence type="ECO:0000313" key="2">
    <source>
        <dbReference type="EMBL" id="MCB5180362.1"/>
    </source>
</evidence>
<proteinExistence type="predicted"/>
<feature type="coiled-coil region" evidence="1">
    <location>
        <begin position="212"/>
        <end position="250"/>
    </location>
</feature>
<protein>
    <submittedName>
        <fullName evidence="2">Cellulose-binding protein</fullName>
    </submittedName>
</protein>
<comment type="caution">
    <text evidence="2">The sequence shown here is derived from an EMBL/GenBank/DDBJ whole genome shotgun (WGS) entry which is preliminary data.</text>
</comment>
<evidence type="ECO:0000256" key="1">
    <source>
        <dbReference type="SAM" id="Coils"/>
    </source>
</evidence>
<evidence type="ECO:0000313" key="3">
    <source>
        <dbReference type="Proteomes" id="UP001199054"/>
    </source>
</evidence>
<gene>
    <name evidence="2" type="ORF">LG632_13350</name>
</gene>